<keyword evidence="5 7" id="KW-0326">Glycosidase</keyword>
<dbReference type="InterPro" id="IPR001764">
    <property type="entry name" value="Glyco_hydro_3_N"/>
</dbReference>
<dbReference type="Gene3D" id="3.20.20.300">
    <property type="entry name" value="Glycoside hydrolase, family 3, N-terminal domain"/>
    <property type="match status" value="1"/>
</dbReference>
<evidence type="ECO:0000256" key="5">
    <source>
        <dbReference type="ARBA" id="ARBA00023295"/>
    </source>
</evidence>
<keyword evidence="4 7" id="KW-0378">Hydrolase</keyword>
<dbReference type="NCBIfam" id="NF003740">
    <property type="entry name" value="PRK05337.1"/>
    <property type="match status" value="1"/>
</dbReference>
<dbReference type="PANTHER" id="PTHR30480:SF13">
    <property type="entry name" value="BETA-HEXOSAMINIDASE"/>
    <property type="match status" value="1"/>
</dbReference>
<protein>
    <recommendedName>
        <fullName evidence="3">beta-N-acetylhexosaminidase</fullName>
        <ecNumber evidence="3">3.2.1.52</ecNumber>
    </recommendedName>
</protein>
<organism evidence="7 8">
    <name type="scientific">SAR86 cluster bacterium</name>
    <dbReference type="NCBI Taxonomy" id="2030880"/>
    <lineage>
        <taxon>Bacteria</taxon>
        <taxon>Pseudomonadati</taxon>
        <taxon>Pseudomonadota</taxon>
        <taxon>Gammaproteobacteria</taxon>
        <taxon>SAR86 cluster</taxon>
    </lineage>
</organism>
<evidence type="ECO:0000256" key="3">
    <source>
        <dbReference type="ARBA" id="ARBA00012663"/>
    </source>
</evidence>
<evidence type="ECO:0000313" key="7">
    <source>
        <dbReference type="EMBL" id="MBL6818493.1"/>
    </source>
</evidence>
<proteinExistence type="inferred from homology"/>
<comment type="catalytic activity">
    <reaction evidence="1">
        <text>Hydrolysis of terminal non-reducing N-acetyl-D-hexosamine residues in N-acetyl-beta-D-hexosaminides.</text>
        <dbReference type="EC" id="3.2.1.52"/>
    </reaction>
</comment>
<dbReference type="EC" id="3.2.1.52" evidence="3"/>
<accession>A0A937IC64</accession>
<dbReference type="InterPro" id="IPR017853">
    <property type="entry name" value="GH"/>
</dbReference>
<dbReference type="GO" id="GO:0005975">
    <property type="term" value="P:carbohydrate metabolic process"/>
    <property type="evidence" value="ECO:0007669"/>
    <property type="project" value="InterPro"/>
</dbReference>
<dbReference type="GO" id="GO:0004563">
    <property type="term" value="F:beta-N-acetylhexosaminidase activity"/>
    <property type="evidence" value="ECO:0007669"/>
    <property type="project" value="UniProtKB-EC"/>
</dbReference>
<comment type="similarity">
    <text evidence="2">Belongs to the glycosyl hydrolase 3 family.</text>
</comment>
<evidence type="ECO:0000256" key="2">
    <source>
        <dbReference type="ARBA" id="ARBA00005336"/>
    </source>
</evidence>
<gene>
    <name evidence="7" type="primary">nagZ</name>
    <name evidence="7" type="ORF">ISQ64_03715</name>
</gene>
<dbReference type="SUPFAM" id="SSF51445">
    <property type="entry name" value="(Trans)glycosidases"/>
    <property type="match status" value="1"/>
</dbReference>
<evidence type="ECO:0000256" key="4">
    <source>
        <dbReference type="ARBA" id="ARBA00022801"/>
    </source>
</evidence>
<dbReference type="AlphaFoldDB" id="A0A937IC64"/>
<sequence length="342" mass="37896">MQESNFLNSFGRLMTSLKGTSLTYKEKELISNKHIGGIILFSKNFESQSQIQSLCEDIKSVKQNIIIAVDQEGGRVQRFKNEFTPLPSMQDLGDYAIEKNNLGICHEIGWLMASELVASGIDISFAPVLDVDRETSSIIGNRAFSNDPKLLIQLAGNFINGMNEAGMQATGKHFPGHGGIFEDSHISEPVDARSYEQLIELDLKPFIELKDNLGAMMTAHITFPNIDSVCVSYSNLWIKEILRETLAFQGIVFSDDLSMKGAGDYSMGEKALKSIEAGCDMVLVCNNYGGTMEVINTFEKNNVQTSSKISTLQNSANIDWSDLVKKDRVKNIKNLIKEMGRA</sequence>
<feature type="domain" description="Glycoside hydrolase family 3 N-terminal" evidence="6">
    <location>
        <begin position="24"/>
        <end position="296"/>
    </location>
</feature>
<dbReference type="EMBL" id="JADHQD010000021">
    <property type="protein sequence ID" value="MBL6818493.1"/>
    <property type="molecule type" value="Genomic_DNA"/>
</dbReference>
<comment type="caution">
    <text evidence="7">The sequence shown here is derived from an EMBL/GenBank/DDBJ whole genome shotgun (WGS) entry which is preliminary data.</text>
</comment>
<evidence type="ECO:0000259" key="6">
    <source>
        <dbReference type="Pfam" id="PF00933"/>
    </source>
</evidence>
<dbReference type="InterPro" id="IPR050226">
    <property type="entry name" value="NagZ_Beta-hexosaminidase"/>
</dbReference>
<reference evidence="7" key="1">
    <citation type="submission" date="2020-10" db="EMBL/GenBank/DDBJ databases">
        <title>Microbiome of the Black Sea water column analyzed by genome centric metagenomics.</title>
        <authorList>
            <person name="Cabello-Yeves P.J."/>
            <person name="Callieri C."/>
            <person name="Picazo A."/>
            <person name="Mehrshad M."/>
            <person name="Haro-Moreno J.M."/>
            <person name="Roda-Garcia J."/>
            <person name="Dzembekova N."/>
            <person name="Slabakova V."/>
            <person name="Slabakova N."/>
            <person name="Moncheva S."/>
            <person name="Rodriguez-Valera F."/>
        </authorList>
    </citation>
    <scope>NUCLEOTIDE SEQUENCE</scope>
    <source>
        <strain evidence="7">BS307-5m-G50</strain>
    </source>
</reference>
<evidence type="ECO:0000313" key="8">
    <source>
        <dbReference type="Proteomes" id="UP000711391"/>
    </source>
</evidence>
<name>A0A937IC64_9GAMM</name>
<dbReference type="GO" id="GO:0009254">
    <property type="term" value="P:peptidoglycan turnover"/>
    <property type="evidence" value="ECO:0007669"/>
    <property type="project" value="TreeGrafter"/>
</dbReference>
<dbReference type="Proteomes" id="UP000711391">
    <property type="component" value="Unassembled WGS sequence"/>
</dbReference>
<dbReference type="InterPro" id="IPR036962">
    <property type="entry name" value="Glyco_hydro_3_N_sf"/>
</dbReference>
<dbReference type="Pfam" id="PF00933">
    <property type="entry name" value="Glyco_hydro_3"/>
    <property type="match status" value="1"/>
</dbReference>
<dbReference type="PANTHER" id="PTHR30480">
    <property type="entry name" value="BETA-HEXOSAMINIDASE-RELATED"/>
    <property type="match status" value="1"/>
</dbReference>
<evidence type="ECO:0000256" key="1">
    <source>
        <dbReference type="ARBA" id="ARBA00001231"/>
    </source>
</evidence>